<keyword evidence="1 2" id="KW-0732">Signal</keyword>
<evidence type="ECO:0000259" key="4">
    <source>
        <dbReference type="Pfam" id="PF16656"/>
    </source>
</evidence>
<dbReference type="Pfam" id="PF16656">
    <property type="entry name" value="Pur_ac_phosph_N"/>
    <property type="match status" value="1"/>
</dbReference>
<dbReference type="GO" id="GO:0003993">
    <property type="term" value="F:acid phosphatase activity"/>
    <property type="evidence" value="ECO:0007669"/>
    <property type="project" value="InterPro"/>
</dbReference>
<dbReference type="EMBL" id="RAPN01000001">
    <property type="protein sequence ID" value="RKD90366.1"/>
    <property type="molecule type" value="Genomic_DNA"/>
</dbReference>
<dbReference type="GO" id="GO:0046872">
    <property type="term" value="F:metal ion binding"/>
    <property type="evidence" value="ECO:0007669"/>
    <property type="project" value="InterPro"/>
</dbReference>
<reference evidence="5 6" key="1">
    <citation type="submission" date="2018-09" db="EMBL/GenBank/DDBJ databases">
        <title>Genomic Encyclopedia of Archaeal and Bacterial Type Strains, Phase II (KMG-II): from individual species to whole genera.</title>
        <authorList>
            <person name="Goeker M."/>
        </authorList>
    </citation>
    <scope>NUCLEOTIDE SEQUENCE [LARGE SCALE GENOMIC DNA]</scope>
    <source>
        <strain evidence="5 6">DSM 27148</strain>
    </source>
</reference>
<dbReference type="InterPro" id="IPR029052">
    <property type="entry name" value="Metallo-depent_PP-like"/>
</dbReference>
<feature type="domain" description="Purple acid phosphatase N-terminal" evidence="4">
    <location>
        <begin position="229"/>
        <end position="324"/>
    </location>
</feature>
<dbReference type="InterPro" id="IPR039331">
    <property type="entry name" value="PAPs-like"/>
</dbReference>
<dbReference type="Gene3D" id="2.60.40.380">
    <property type="entry name" value="Purple acid phosphatase-like, N-terminal"/>
    <property type="match status" value="1"/>
</dbReference>
<gene>
    <name evidence="5" type="ORF">BC643_0703</name>
</gene>
<name>A0A419W4K4_9BACT</name>
<dbReference type="InterPro" id="IPR015914">
    <property type="entry name" value="PAPs_N"/>
</dbReference>
<proteinExistence type="predicted"/>
<keyword evidence="6" id="KW-1185">Reference proteome</keyword>
<sequence length="595" mass="67694">MLKFKSVLQICISVAVLSACAPQKQANEHTVKQVIDDAISRLYETKSTKELENLTEDDAMALFSEEELNVLASRYWIFDVNVPVTVSVIRSTKQEVVPFWLSTSGFQKTDLTLNNEISSYEIWQKNFEAGTVQLGINGFDNFRLPYFVAVKPQNEEDDLQISHVVPADQPVTVLQDSVTTYNDWTELVTENVPESLLGAGLLTTIRGRSSESNIVGAFRETAFPSSNKPDQLMLTWSDDPATTIDIQWRTNTTVENGSVKYRELGATEEQEVGAEKFEMEDRNLVNDRFIYRFTAHLTALTPGQKYQYLIAPETDWAKADTFETADQSEKLSFIWTGDTHHSPVAGEVANKAFEAHPDAKFISFAGDLVSDGTDRNQWDDLWQFTGNVIKRIPLMSVPGNHDERYGLGAEMYRNMFSYPKNGPDSVPSEQTYAFTYNNALFLMIDGVYSTDLNTKWIEDQLKNSDAKWKFAMFHFPPYNWEEPYLDMQQAWVPLFDKYHVDMVFSGHIHYYMRSKPMNGGKVVKSYNDGTAYIISLAIMGQTDPEKATVEPYAEKREFTNGLYQYIKIDGDNLTYESVNLEGKAIDSFSITKSRK</sequence>
<dbReference type="PANTHER" id="PTHR22953">
    <property type="entry name" value="ACID PHOSPHATASE RELATED"/>
    <property type="match status" value="1"/>
</dbReference>
<evidence type="ECO:0000313" key="5">
    <source>
        <dbReference type="EMBL" id="RKD90366.1"/>
    </source>
</evidence>
<dbReference type="InterPro" id="IPR004843">
    <property type="entry name" value="Calcineurin-like_PHP"/>
</dbReference>
<dbReference type="SUPFAM" id="SSF49363">
    <property type="entry name" value="Purple acid phosphatase, N-terminal domain"/>
    <property type="match status" value="1"/>
</dbReference>
<dbReference type="InterPro" id="IPR008963">
    <property type="entry name" value="Purple_acid_Pase-like_N"/>
</dbReference>
<evidence type="ECO:0000313" key="6">
    <source>
        <dbReference type="Proteomes" id="UP000283387"/>
    </source>
</evidence>
<dbReference type="RefSeq" id="WP_120271777.1">
    <property type="nucleotide sequence ID" value="NZ_RAPN01000001.1"/>
</dbReference>
<evidence type="ECO:0000256" key="1">
    <source>
        <dbReference type="ARBA" id="ARBA00022729"/>
    </source>
</evidence>
<dbReference type="OrthoDB" id="9809781at2"/>
<dbReference type="PANTHER" id="PTHR22953:SF153">
    <property type="entry name" value="PURPLE ACID PHOSPHATASE"/>
    <property type="match status" value="1"/>
</dbReference>
<dbReference type="PROSITE" id="PS51257">
    <property type="entry name" value="PROKAR_LIPOPROTEIN"/>
    <property type="match status" value="1"/>
</dbReference>
<protein>
    <submittedName>
        <fullName evidence="5">Purple acid phosphatase-like protein</fullName>
    </submittedName>
</protein>
<evidence type="ECO:0000259" key="3">
    <source>
        <dbReference type="Pfam" id="PF00149"/>
    </source>
</evidence>
<organism evidence="5 6">
    <name type="scientific">Mangrovibacterium diazotrophicum</name>
    <dbReference type="NCBI Taxonomy" id="1261403"/>
    <lineage>
        <taxon>Bacteria</taxon>
        <taxon>Pseudomonadati</taxon>
        <taxon>Bacteroidota</taxon>
        <taxon>Bacteroidia</taxon>
        <taxon>Marinilabiliales</taxon>
        <taxon>Prolixibacteraceae</taxon>
        <taxon>Mangrovibacterium</taxon>
    </lineage>
</organism>
<dbReference type="Proteomes" id="UP000283387">
    <property type="component" value="Unassembled WGS sequence"/>
</dbReference>
<feature type="signal peptide" evidence="2">
    <location>
        <begin position="1"/>
        <end position="26"/>
    </location>
</feature>
<accession>A0A419W4K4</accession>
<dbReference type="AlphaFoldDB" id="A0A419W4K4"/>
<feature type="domain" description="Calcineurin-like phosphoesterase" evidence="3">
    <location>
        <begin position="333"/>
        <end position="511"/>
    </location>
</feature>
<feature type="chain" id="PRO_5019423060" evidence="2">
    <location>
        <begin position="27"/>
        <end position="595"/>
    </location>
</feature>
<evidence type="ECO:0000256" key="2">
    <source>
        <dbReference type="SAM" id="SignalP"/>
    </source>
</evidence>
<dbReference type="Gene3D" id="3.60.21.10">
    <property type="match status" value="1"/>
</dbReference>
<comment type="caution">
    <text evidence="5">The sequence shown here is derived from an EMBL/GenBank/DDBJ whole genome shotgun (WGS) entry which is preliminary data.</text>
</comment>
<dbReference type="Pfam" id="PF00149">
    <property type="entry name" value="Metallophos"/>
    <property type="match status" value="1"/>
</dbReference>
<dbReference type="SUPFAM" id="SSF56300">
    <property type="entry name" value="Metallo-dependent phosphatases"/>
    <property type="match status" value="1"/>
</dbReference>